<accession>A0A9P4HU04</accession>
<comment type="caution">
    <text evidence="2">The sequence shown here is derived from an EMBL/GenBank/DDBJ whole genome shotgun (WGS) entry which is preliminary data.</text>
</comment>
<name>A0A9P4HU04_9PEZI</name>
<feature type="region of interest" description="Disordered" evidence="1">
    <location>
        <begin position="1"/>
        <end position="30"/>
    </location>
</feature>
<evidence type="ECO:0000313" key="2">
    <source>
        <dbReference type="EMBL" id="KAF2085581.1"/>
    </source>
</evidence>
<reference evidence="2" key="1">
    <citation type="journal article" date="2020" name="Stud. Mycol.">
        <title>101 Dothideomycetes genomes: a test case for predicting lifestyles and emergence of pathogens.</title>
        <authorList>
            <person name="Haridas S."/>
            <person name="Albert R."/>
            <person name="Binder M."/>
            <person name="Bloem J."/>
            <person name="Labutti K."/>
            <person name="Salamov A."/>
            <person name="Andreopoulos B."/>
            <person name="Baker S."/>
            <person name="Barry K."/>
            <person name="Bills G."/>
            <person name="Bluhm B."/>
            <person name="Cannon C."/>
            <person name="Castanera R."/>
            <person name="Culley D."/>
            <person name="Daum C."/>
            <person name="Ezra D."/>
            <person name="Gonzalez J."/>
            <person name="Henrissat B."/>
            <person name="Kuo A."/>
            <person name="Liang C."/>
            <person name="Lipzen A."/>
            <person name="Lutzoni F."/>
            <person name="Magnuson J."/>
            <person name="Mondo S."/>
            <person name="Nolan M."/>
            <person name="Ohm R."/>
            <person name="Pangilinan J."/>
            <person name="Park H.-J."/>
            <person name="Ramirez L."/>
            <person name="Alfaro M."/>
            <person name="Sun H."/>
            <person name="Tritt A."/>
            <person name="Yoshinaga Y."/>
            <person name="Zwiers L.-H."/>
            <person name="Turgeon B."/>
            <person name="Goodwin S."/>
            <person name="Spatafora J."/>
            <person name="Crous P."/>
            <person name="Grigoriev I."/>
        </authorList>
    </citation>
    <scope>NUCLEOTIDE SEQUENCE</scope>
    <source>
        <strain evidence="2">CBS 121410</strain>
    </source>
</reference>
<sequence length="339" mass="39299">MSTSGSQNADPPDADLQDAAPQDAVPETPTLEGLPTELRLKIFGYVLEDDNFDGRRVPSIGARTAYSYDGSLIQTCSLTRRVALMVNHKFASEALQVLFEKHGIRFACGLRYQRRIISRLPELYREKLISLDLRWKWRNLDPAGISYEDMYWNEAVPFFRQCIPTLEKLESLTVGLEHRPNFDQRLPHQTYYRVLLTFHAVRLVLQGRLQEVRLIYRAKEIVAFVNSYSAFYHLKDTPPDQWVFTAHHELLVRVEQSLIRHGYNVRLRELVKSCEMLNIDANSGPELHITFYLPQGFDVQVRKQLWLVSKEQRGAPEPDVGRKWYRSGNGLDPLLPPYN</sequence>
<organism evidence="2 3">
    <name type="scientific">Saccharata proteae CBS 121410</name>
    <dbReference type="NCBI Taxonomy" id="1314787"/>
    <lineage>
        <taxon>Eukaryota</taxon>
        <taxon>Fungi</taxon>
        <taxon>Dikarya</taxon>
        <taxon>Ascomycota</taxon>
        <taxon>Pezizomycotina</taxon>
        <taxon>Dothideomycetes</taxon>
        <taxon>Dothideomycetes incertae sedis</taxon>
        <taxon>Botryosphaeriales</taxon>
        <taxon>Saccharataceae</taxon>
        <taxon>Saccharata</taxon>
    </lineage>
</organism>
<proteinExistence type="predicted"/>
<dbReference type="AlphaFoldDB" id="A0A9P4HU04"/>
<protein>
    <submittedName>
        <fullName evidence="2">Uncharacterized protein</fullName>
    </submittedName>
</protein>
<dbReference type="EMBL" id="ML978729">
    <property type="protein sequence ID" value="KAF2085581.1"/>
    <property type="molecule type" value="Genomic_DNA"/>
</dbReference>
<evidence type="ECO:0000256" key="1">
    <source>
        <dbReference type="SAM" id="MobiDB-lite"/>
    </source>
</evidence>
<dbReference type="Proteomes" id="UP000799776">
    <property type="component" value="Unassembled WGS sequence"/>
</dbReference>
<keyword evidence="3" id="KW-1185">Reference proteome</keyword>
<gene>
    <name evidence="2" type="ORF">K490DRAFT_67465</name>
</gene>
<evidence type="ECO:0000313" key="3">
    <source>
        <dbReference type="Proteomes" id="UP000799776"/>
    </source>
</evidence>